<dbReference type="InterPro" id="IPR031100">
    <property type="entry name" value="LOG_fam"/>
</dbReference>
<name>A0A5A7MYP9_9PROT</name>
<comment type="catalytic activity">
    <reaction evidence="1">
        <text>AMP + H2O = D-ribose 5-phosphate + adenine</text>
        <dbReference type="Rhea" id="RHEA:20129"/>
        <dbReference type="ChEBI" id="CHEBI:15377"/>
        <dbReference type="ChEBI" id="CHEBI:16708"/>
        <dbReference type="ChEBI" id="CHEBI:78346"/>
        <dbReference type="ChEBI" id="CHEBI:456215"/>
        <dbReference type="EC" id="3.2.2.4"/>
    </reaction>
</comment>
<dbReference type="GO" id="GO:0009691">
    <property type="term" value="P:cytokinin biosynthetic process"/>
    <property type="evidence" value="ECO:0007669"/>
    <property type="project" value="UniProtKB-UniRule"/>
</dbReference>
<evidence type="ECO:0000256" key="2">
    <source>
        <dbReference type="ARBA" id="ARBA00006763"/>
    </source>
</evidence>
<evidence type="ECO:0000313" key="5">
    <source>
        <dbReference type="EMBL" id="GER00170.1"/>
    </source>
</evidence>
<dbReference type="PANTHER" id="PTHR31223">
    <property type="entry name" value="LOG FAMILY PROTEIN YJL055W"/>
    <property type="match status" value="1"/>
</dbReference>
<dbReference type="EC" id="3.2.2.n1" evidence="3"/>
<comment type="caution">
    <text evidence="5">The sequence shown here is derived from an EMBL/GenBank/DDBJ whole genome shotgun (WGS) entry which is preliminary data.</text>
</comment>
<accession>A0A5A7MYP9</accession>
<dbReference type="InterPro" id="IPR005269">
    <property type="entry name" value="LOG"/>
</dbReference>
<evidence type="ECO:0000313" key="4">
    <source>
        <dbReference type="EMBL" id="GEQ96511.1"/>
    </source>
</evidence>
<dbReference type="Proteomes" id="UP000325187">
    <property type="component" value="Unassembled WGS sequence"/>
</dbReference>
<sequence>MAKVKSVCIYCGSRSGAQPGYADLAKATGEAIAGAGLTLVYGGGQVGLMGICARSATAMGGRVVGIIPEHLDKVEIAQTGLTELHIVSDMHSRKRMMFDRSDAFIVLPGGMGTLDEFIEVLTWSQLDLHDKPIFLLNHDGYWEPLLALLNHVVDQGFANSTNLSLFKTVASLDDVFHELGRMAGSEHTARADLF</sequence>
<dbReference type="GO" id="GO:0008714">
    <property type="term" value="F:AMP nucleosidase activity"/>
    <property type="evidence" value="ECO:0007669"/>
    <property type="project" value="UniProtKB-EC"/>
</dbReference>
<dbReference type="PANTHER" id="PTHR31223:SF70">
    <property type="entry name" value="LOG FAMILY PROTEIN YJL055W"/>
    <property type="match status" value="1"/>
</dbReference>
<organism evidence="5 7">
    <name type="scientific">Iodidimonas gelatinilytica</name>
    <dbReference type="NCBI Taxonomy" id="1236966"/>
    <lineage>
        <taxon>Bacteria</taxon>
        <taxon>Pseudomonadati</taxon>
        <taxon>Pseudomonadota</taxon>
        <taxon>Alphaproteobacteria</taxon>
        <taxon>Iodidimonadales</taxon>
        <taxon>Iodidimonadaceae</taxon>
        <taxon>Iodidimonas</taxon>
    </lineage>
</organism>
<dbReference type="Proteomes" id="UP000322084">
    <property type="component" value="Unassembled WGS sequence"/>
</dbReference>
<dbReference type="Gene3D" id="3.40.50.450">
    <property type="match status" value="1"/>
</dbReference>
<protein>
    <recommendedName>
        <fullName evidence="3">Cytokinin riboside 5'-monophosphate phosphoribohydrolase</fullName>
        <ecNumber evidence="3">3.2.2.n1</ecNumber>
    </recommendedName>
</protein>
<proteinExistence type="inferred from homology"/>
<evidence type="ECO:0000313" key="7">
    <source>
        <dbReference type="Proteomes" id="UP000325187"/>
    </source>
</evidence>
<keyword evidence="7" id="KW-1185">Reference proteome</keyword>
<accession>A0A5A7MKI4</accession>
<dbReference type="EMBL" id="BKCM01000003">
    <property type="protein sequence ID" value="GER00170.1"/>
    <property type="molecule type" value="Genomic_DNA"/>
</dbReference>
<keyword evidence="3" id="KW-0203">Cytokinin biosynthesis</keyword>
<evidence type="ECO:0000313" key="6">
    <source>
        <dbReference type="Proteomes" id="UP000322084"/>
    </source>
</evidence>
<keyword evidence="3 5" id="KW-0378">Hydrolase</keyword>
<dbReference type="EMBL" id="BKCL01000001">
    <property type="protein sequence ID" value="GEQ96511.1"/>
    <property type="molecule type" value="Genomic_DNA"/>
</dbReference>
<evidence type="ECO:0000256" key="1">
    <source>
        <dbReference type="ARBA" id="ARBA00000274"/>
    </source>
</evidence>
<evidence type="ECO:0000256" key="3">
    <source>
        <dbReference type="RuleBase" id="RU363015"/>
    </source>
</evidence>
<dbReference type="NCBIfam" id="TIGR00730">
    <property type="entry name" value="Rossman fold protein, TIGR00730 family"/>
    <property type="match status" value="1"/>
</dbReference>
<reference evidence="6 7" key="1">
    <citation type="submission" date="2019-09" db="EMBL/GenBank/DDBJ databases">
        <title>NBRP : Genome information of microbial organism related human and environment.</title>
        <authorList>
            <person name="Hattori M."/>
            <person name="Oshima K."/>
            <person name="Inaba H."/>
            <person name="Suda W."/>
            <person name="Sakamoto M."/>
            <person name="Iino T."/>
            <person name="Kitahara M."/>
            <person name="Oshida Y."/>
            <person name="Iida T."/>
            <person name="Kudo T."/>
            <person name="Itoh T."/>
            <person name="Ohkuma M."/>
        </authorList>
    </citation>
    <scope>NUCLEOTIDE SEQUENCE [LARGE SCALE GENOMIC DNA]</scope>
    <source>
        <strain evidence="4 6">Hi-2</strain>
        <strain evidence="5 7">Mie-1</strain>
    </source>
</reference>
<dbReference type="GO" id="GO:0005829">
    <property type="term" value="C:cytosol"/>
    <property type="evidence" value="ECO:0007669"/>
    <property type="project" value="TreeGrafter"/>
</dbReference>
<dbReference type="RefSeq" id="WP_149999208.1">
    <property type="nucleotide sequence ID" value="NZ_BKCL01000001.1"/>
</dbReference>
<comment type="similarity">
    <text evidence="2 3">Belongs to the LOG family.</text>
</comment>
<dbReference type="Pfam" id="PF03641">
    <property type="entry name" value="Lysine_decarbox"/>
    <property type="match status" value="1"/>
</dbReference>
<dbReference type="SUPFAM" id="SSF102405">
    <property type="entry name" value="MCP/YpsA-like"/>
    <property type="match status" value="1"/>
</dbReference>
<dbReference type="AlphaFoldDB" id="A0A5A7MYP9"/>
<gene>
    <name evidence="4" type="ORF">JCM17844_01480</name>
    <name evidence="5" type="ORF">JCM17845_07930</name>
</gene>